<feature type="transmembrane region" description="Helical" evidence="6">
    <location>
        <begin position="97"/>
        <end position="114"/>
    </location>
</feature>
<evidence type="ECO:0000259" key="7">
    <source>
        <dbReference type="PROSITE" id="PS50111"/>
    </source>
</evidence>
<feature type="transmembrane region" description="Helical" evidence="6">
    <location>
        <begin position="67"/>
        <end position="85"/>
    </location>
</feature>
<dbReference type="InterPro" id="IPR004089">
    <property type="entry name" value="MCPsignal_dom"/>
</dbReference>
<dbReference type="PROSITE" id="PS50111">
    <property type="entry name" value="CHEMOTAXIS_TRANSDUC_2"/>
    <property type="match status" value="1"/>
</dbReference>
<proteinExistence type="inferred from homology"/>
<evidence type="ECO:0000313" key="9">
    <source>
        <dbReference type="Proteomes" id="UP001597327"/>
    </source>
</evidence>
<comment type="caution">
    <text evidence="8">The sequence shown here is derived from an EMBL/GenBank/DDBJ whole genome shotgun (WGS) entry which is preliminary data.</text>
</comment>
<protein>
    <submittedName>
        <fullName evidence="8">Methyl-accepting chemotaxis protein</fullName>
    </submittedName>
</protein>
<dbReference type="EMBL" id="JBHUFA010000001">
    <property type="protein sequence ID" value="MFD1695546.1"/>
    <property type="molecule type" value="Genomic_DNA"/>
</dbReference>
<dbReference type="SUPFAM" id="SSF58104">
    <property type="entry name" value="Methyl-accepting chemotaxis protein (MCP) signaling domain"/>
    <property type="match status" value="1"/>
</dbReference>
<organism evidence="8 9">
    <name type="scientific">Roseibium aestuarii</name>
    <dbReference type="NCBI Taxonomy" id="2600299"/>
    <lineage>
        <taxon>Bacteria</taxon>
        <taxon>Pseudomonadati</taxon>
        <taxon>Pseudomonadota</taxon>
        <taxon>Alphaproteobacteria</taxon>
        <taxon>Hyphomicrobiales</taxon>
        <taxon>Stappiaceae</taxon>
        <taxon>Roseibium</taxon>
    </lineage>
</organism>
<feature type="compositionally biased region" description="Low complexity" evidence="5">
    <location>
        <begin position="251"/>
        <end position="265"/>
    </location>
</feature>
<evidence type="ECO:0000256" key="1">
    <source>
        <dbReference type="ARBA" id="ARBA00023224"/>
    </source>
</evidence>
<feature type="transmembrane region" description="Helical" evidence="6">
    <location>
        <begin position="38"/>
        <end position="60"/>
    </location>
</feature>
<feature type="transmembrane region" description="Helical" evidence="6">
    <location>
        <begin position="121"/>
        <end position="140"/>
    </location>
</feature>
<accession>A0ABW4JVG5</accession>
<keyword evidence="6" id="KW-0472">Membrane</keyword>
<keyword evidence="1 3" id="KW-0807">Transducer</keyword>
<dbReference type="PANTHER" id="PTHR32089:SF112">
    <property type="entry name" value="LYSOZYME-LIKE PROTEIN-RELATED"/>
    <property type="match status" value="1"/>
</dbReference>
<keyword evidence="9" id="KW-1185">Reference proteome</keyword>
<sequence>MNRLDALRSFFANYIIYFIWGNVLLVMASSWWHPEAPGVVLSGAALLLGAAATGTWVKFGTGSETRIATAITLAALVGLVVASMVTEDGATSFQIDAHMYFFAVMAVLSGWVDWRAIVAYSAVVAVHHLTLNFALPWALFPGGSDFSRVVLHAVIVVVEAAILLWIVTQLERAFLGVTKAQEEAEEANIEAARMQDAERARMQEDAARQETVRERIAVFRNEIAEKLDTVTFQVREMRDASHKLGGVAQDTSGRAAEASGAAETASHNVQTVASAAEELSASINEITRQVEETTRIVAHATEGAQTSNKRVAGLAESANRIGEVVTLIQAIAEQTNLLALNATIEAARAGEAGKGFAVVAAEVKELANQTSKATEEIGAQITAIQNETKAAVEAIAAIASTMNEVNNYTNTIAAAVEEQGSATNEISRNVAEAANGTGVVANSVGGLTDAAATTESSASSVAHAAEELEQEAERMRAAVDAFLRDVAA</sequence>
<reference evidence="9" key="1">
    <citation type="journal article" date="2019" name="Int. J. Syst. Evol. Microbiol.">
        <title>The Global Catalogue of Microorganisms (GCM) 10K type strain sequencing project: providing services to taxonomists for standard genome sequencing and annotation.</title>
        <authorList>
            <consortium name="The Broad Institute Genomics Platform"/>
            <consortium name="The Broad Institute Genome Sequencing Center for Infectious Disease"/>
            <person name="Wu L."/>
            <person name="Ma J."/>
        </authorList>
    </citation>
    <scope>NUCLEOTIDE SEQUENCE [LARGE SCALE GENOMIC DNA]</scope>
    <source>
        <strain evidence="9">JCM 3369</strain>
    </source>
</reference>
<comment type="similarity">
    <text evidence="2">Belongs to the methyl-accepting chemotaxis (MCP) protein family.</text>
</comment>
<evidence type="ECO:0000313" key="8">
    <source>
        <dbReference type="EMBL" id="MFD1695546.1"/>
    </source>
</evidence>
<name>A0ABW4JVG5_9HYPH</name>
<dbReference type="Pfam" id="PF00015">
    <property type="entry name" value="MCPsignal"/>
    <property type="match status" value="1"/>
</dbReference>
<dbReference type="SMART" id="SM00283">
    <property type="entry name" value="MA"/>
    <property type="match status" value="1"/>
</dbReference>
<dbReference type="PANTHER" id="PTHR32089">
    <property type="entry name" value="METHYL-ACCEPTING CHEMOTAXIS PROTEIN MCPB"/>
    <property type="match status" value="1"/>
</dbReference>
<gene>
    <name evidence="8" type="ORF">ACFSC7_08450</name>
</gene>
<evidence type="ECO:0000256" key="6">
    <source>
        <dbReference type="SAM" id="Phobius"/>
    </source>
</evidence>
<keyword evidence="6" id="KW-0812">Transmembrane</keyword>
<evidence type="ECO:0000256" key="4">
    <source>
        <dbReference type="SAM" id="Coils"/>
    </source>
</evidence>
<evidence type="ECO:0000256" key="3">
    <source>
        <dbReference type="PROSITE-ProRule" id="PRU00284"/>
    </source>
</evidence>
<feature type="transmembrane region" description="Helical" evidence="6">
    <location>
        <begin position="146"/>
        <end position="167"/>
    </location>
</feature>
<feature type="domain" description="Methyl-accepting transducer" evidence="7">
    <location>
        <begin position="226"/>
        <end position="469"/>
    </location>
</feature>
<dbReference type="Gene3D" id="1.10.287.950">
    <property type="entry name" value="Methyl-accepting chemotaxis protein"/>
    <property type="match status" value="1"/>
</dbReference>
<dbReference type="InterPro" id="IPR004090">
    <property type="entry name" value="Chemotax_Me-accpt_rcpt"/>
</dbReference>
<dbReference type="PRINTS" id="PR00260">
    <property type="entry name" value="CHEMTRNSDUCR"/>
</dbReference>
<evidence type="ECO:0000256" key="2">
    <source>
        <dbReference type="ARBA" id="ARBA00029447"/>
    </source>
</evidence>
<feature type="transmembrane region" description="Helical" evidence="6">
    <location>
        <begin position="12"/>
        <end position="32"/>
    </location>
</feature>
<keyword evidence="4" id="KW-0175">Coiled coil</keyword>
<dbReference type="RefSeq" id="WP_244304342.1">
    <property type="nucleotide sequence ID" value="NZ_JBHUFA010000001.1"/>
</dbReference>
<keyword evidence="6" id="KW-1133">Transmembrane helix</keyword>
<evidence type="ECO:0000256" key="5">
    <source>
        <dbReference type="SAM" id="MobiDB-lite"/>
    </source>
</evidence>
<dbReference type="Proteomes" id="UP001597327">
    <property type="component" value="Unassembled WGS sequence"/>
</dbReference>
<feature type="coiled-coil region" evidence="4">
    <location>
        <begin position="458"/>
        <end position="485"/>
    </location>
</feature>
<feature type="region of interest" description="Disordered" evidence="5">
    <location>
        <begin position="243"/>
        <end position="267"/>
    </location>
</feature>